<feature type="compositionally biased region" description="Acidic residues" evidence="1">
    <location>
        <begin position="15"/>
        <end position="24"/>
    </location>
</feature>
<reference evidence="2 3" key="1">
    <citation type="submission" date="2013-09" db="EMBL/GenBank/DDBJ databases">
        <title>Corchorus capsularis genome sequencing.</title>
        <authorList>
            <person name="Alam M."/>
            <person name="Haque M.S."/>
            <person name="Islam M.S."/>
            <person name="Emdad E.M."/>
            <person name="Islam M.M."/>
            <person name="Ahmed B."/>
            <person name="Halim A."/>
            <person name="Hossen Q.M.M."/>
            <person name="Hossain M.Z."/>
            <person name="Ahmed R."/>
            <person name="Khan M.M."/>
            <person name="Islam R."/>
            <person name="Rashid M.M."/>
            <person name="Khan S.A."/>
            <person name="Rahman M.S."/>
            <person name="Alam M."/>
        </authorList>
    </citation>
    <scope>NUCLEOTIDE SEQUENCE [LARGE SCALE GENOMIC DNA]</scope>
    <source>
        <strain evidence="3">cv. CVL-1</strain>
        <tissue evidence="2">Whole seedling</tissue>
    </source>
</reference>
<evidence type="ECO:0000256" key="1">
    <source>
        <dbReference type="SAM" id="MobiDB-lite"/>
    </source>
</evidence>
<accession>A0A1R3K201</accession>
<evidence type="ECO:0000313" key="3">
    <source>
        <dbReference type="Proteomes" id="UP000188268"/>
    </source>
</evidence>
<dbReference type="AlphaFoldDB" id="A0A1R3K201"/>
<protein>
    <submittedName>
        <fullName evidence="2">Uncharacterized protein</fullName>
    </submittedName>
</protein>
<sequence length="24" mass="2481">VAAKASSQSQKSEGADDEDMDPTI</sequence>
<dbReference type="Proteomes" id="UP000188268">
    <property type="component" value="Unassembled WGS sequence"/>
</dbReference>
<organism evidence="2 3">
    <name type="scientific">Corchorus capsularis</name>
    <name type="common">Jute</name>
    <dbReference type="NCBI Taxonomy" id="210143"/>
    <lineage>
        <taxon>Eukaryota</taxon>
        <taxon>Viridiplantae</taxon>
        <taxon>Streptophyta</taxon>
        <taxon>Embryophyta</taxon>
        <taxon>Tracheophyta</taxon>
        <taxon>Spermatophyta</taxon>
        <taxon>Magnoliopsida</taxon>
        <taxon>eudicotyledons</taxon>
        <taxon>Gunneridae</taxon>
        <taxon>Pentapetalae</taxon>
        <taxon>rosids</taxon>
        <taxon>malvids</taxon>
        <taxon>Malvales</taxon>
        <taxon>Malvaceae</taxon>
        <taxon>Grewioideae</taxon>
        <taxon>Apeibeae</taxon>
        <taxon>Corchorus</taxon>
    </lineage>
</organism>
<feature type="compositionally biased region" description="Low complexity" evidence="1">
    <location>
        <begin position="1"/>
        <end position="12"/>
    </location>
</feature>
<proteinExistence type="predicted"/>
<comment type="caution">
    <text evidence="2">The sequence shown here is derived from an EMBL/GenBank/DDBJ whole genome shotgun (WGS) entry which is preliminary data.</text>
</comment>
<dbReference type="EMBL" id="AWWV01006508">
    <property type="protein sequence ID" value="OMP01115.1"/>
    <property type="molecule type" value="Genomic_DNA"/>
</dbReference>
<evidence type="ECO:0000313" key="2">
    <source>
        <dbReference type="EMBL" id="OMP01115.1"/>
    </source>
</evidence>
<gene>
    <name evidence="2" type="ORF">CCACVL1_03160</name>
</gene>
<feature type="non-terminal residue" evidence="2">
    <location>
        <position position="1"/>
    </location>
</feature>
<keyword evidence="3" id="KW-1185">Reference proteome</keyword>
<name>A0A1R3K201_COCAP</name>
<dbReference type="Gramene" id="OMP01115">
    <property type="protein sequence ID" value="OMP01115"/>
    <property type="gene ID" value="CCACVL1_03160"/>
</dbReference>
<feature type="region of interest" description="Disordered" evidence="1">
    <location>
        <begin position="1"/>
        <end position="24"/>
    </location>
</feature>